<evidence type="ECO:0000313" key="3">
    <source>
        <dbReference type="Proteomes" id="UP000187001"/>
    </source>
</evidence>
<gene>
    <name evidence="2" type="ORF">A5742_17845</name>
</gene>
<evidence type="ECO:0000256" key="1">
    <source>
        <dbReference type="SAM" id="Phobius"/>
    </source>
</evidence>
<dbReference type="AlphaFoldDB" id="A0ABD6QTP0"/>
<feature type="transmembrane region" description="Helical" evidence="1">
    <location>
        <begin position="17"/>
        <end position="38"/>
    </location>
</feature>
<name>A0ABD6QTP0_MYCFO</name>
<evidence type="ECO:0000313" key="2">
    <source>
        <dbReference type="EMBL" id="OMC51992.1"/>
    </source>
</evidence>
<keyword evidence="1" id="KW-0812">Transmembrane</keyword>
<sequence length="74" mass="7796">MAVAMIVGLMAPGLPGAIAAGVIAVVTLLATMQVVYWLHTVDRNHTLSEPLIVGSLISGARNRAWVNLDTTLED</sequence>
<accession>A0ABD6QTP0</accession>
<dbReference type="Proteomes" id="UP000187001">
    <property type="component" value="Unassembled WGS sequence"/>
</dbReference>
<keyword evidence="1" id="KW-1133">Transmembrane helix</keyword>
<keyword evidence="1" id="KW-0472">Membrane</keyword>
<comment type="caution">
    <text evidence="2">The sequence shown here is derived from an EMBL/GenBank/DDBJ whole genome shotgun (WGS) entry which is preliminary data.</text>
</comment>
<proteinExistence type="predicted"/>
<protein>
    <submittedName>
        <fullName evidence="2">Uncharacterized protein</fullName>
    </submittedName>
</protein>
<dbReference type="EMBL" id="MBER01000010">
    <property type="protein sequence ID" value="OMC51992.1"/>
    <property type="molecule type" value="Genomic_DNA"/>
</dbReference>
<organism evidence="2 3">
    <name type="scientific">Mycolicibacterium fortuitum</name>
    <name type="common">Mycobacterium fortuitum</name>
    <dbReference type="NCBI Taxonomy" id="1766"/>
    <lineage>
        <taxon>Bacteria</taxon>
        <taxon>Bacillati</taxon>
        <taxon>Actinomycetota</taxon>
        <taxon>Actinomycetes</taxon>
        <taxon>Mycobacteriales</taxon>
        <taxon>Mycobacteriaceae</taxon>
        <taxon>Mycolicibacterium</taxon>
    </lineage>
</organism>
<reference evidence="2 3" key="1">
    <citation type="submission" date="2016-07" db="EMBL/GenBank/DDBJ databases">
        <authorList>
            <person name="Sutton G."/>
            <person name="Brinkac L."/>
            <person name="Sanka R."/>
            <person name="Adams M."/>
            <person name="Lau E."/>
            <person name="Kumar A."/>
            <person name="Macaden R."/>
        </authorList>
    </citation>
    <scope>NUCLEOTIDE SEQUENCE [LARGE SCALE GENOMIC DNA]</scope>
    <source>
        <strain evidence="2 3">GA-0871</strain>
    </source>
</reference>